<evidence type="ECO:0000313" key="2">
    <source>
        <dbReference type="EMBL" id="XDP95874.1"/>
    </source>
</evidence>
<name>A0AB39LQC8_9ACTN</name>
<protein>
    <submittedName>
        <fullName evidence="2">DUF2637 domain-containing protein</fullName>
    </submittedName>
</protein>
<gene>
    <name evidence="2" type="ORF">AB5J57_21190</name>
</gene>
<sequence length="229" mass="24371">MSVTNLVRYAALLAAMFISFDTQRELALSHGISDTASYAVPVAVDLFLIWAVRVRRDIVAAVAIAVSANVAGVLSVEDLRAVSTWVGAALHAVFPVTVWRMHRTAPDTSADVVDSDRTEAHQAPTEAAQAAPMDQDMSADAAGPETPVQSHADSWPDDDLWLDFEATEPADSAATPPSPEDVKAVIAELGGHATGQQLARHYGVSDRTGRRYLKLATEQREASGPAEVS</sequence>
<organism evidence="2">
    <name type="scientific">Streptomyces sp. R02</name>
    <dbReference type="NCBI Taxonomy" id="3238623"/>
    <lineage>
        <taxon>Bacteria</taxon>
        <taxon>Bacillati</taxon>
        <taxon>Actinomycetota</taxon>
        <taxon>Actinomycetes</taxon>
        <taxon>Kitasatosporales</taxon>
        <taxon>Streptomycetaceae</taxon>
        <taxon>Streptomyces</taxon>
    </lineage>
</organism>
<dbReference type="Pfam" id="PF10935">
    <property type="entry name" value="DUF2637"/>
    <property type="match status" value="1"/>
</dbReference>
<proteinExistence type="predicted"/>
<dbReference type="RefSeq" id="WP_369157951.1">
    <property type="nucleotide sequence ID" value="NZ_CP163429.1"/>
</dbReference>
<feature type="region of interest" description="Disordered" evidence="1">
    <location>
        <begin position="108"/>
        <end position="157"/>
    </location>
</feature>
<reference evidence="2" key="1">
    <citation type="submission" date="2024-07" db="EMBL/GenBank/DDBJ databases">
        <authorList>
            <person name="Yu S.T."/>
        </authorList>
    </citation>
    <scope>NUCLEOTIDE SEQUENCE</scope>
    <source>
        <strain evidence="2">R02</strain>
    </source>
</reference>
<accession>A0AB39LQC8</accession>
<dbReference type="EMBL" id="CP163429">
    <property type="protein sequence ID" value="XDP95874.1"/>
    <property type="molecule type" value="Genomic_DNA"/>
</dbReference>
<dbReference type="InterPro" id="IPR021235">
    <property type="entry name" value="DUF2637"/>
</dbReference>
<feature type="compositionally biased region" description="Low complexity" evidence="1">
    <location>
        <begin position="121"/>
        <end position="132"/>
    </location>
</feature>
<evidence type="ECO:0000256" key="1">
    <source>
        <dbReference type="SAM" id="MobiDB-lite"/>
    </source>
</evidence>
<dbReference type="AlphaFoldDB" id="A0AB39LQC8"/>